<evidence type="ECO:0000256" key="1">
    <source>
        <dbReference type="ARBA" id="ARBA00010378"/>
    </source>
</evidence>
<dbReference type="GO" id="GO:0016887">
    <property type="term" value="F:ATP hydrolysis activity"/>
    <property type="evidence" value="ECO:0007669"/>
    <property type="project" value="InterPro"/>
</dbReference>
<dbReference type="SUPFAM" id="SSF52540">
    <property type="entry name" value="P-loop containing nucleoside triphosphate hydrolases"/>
    <property type="match status" value="1"/>
</dbReference>
<evidence type="ECO:0000256" key="4">
    <source>
        <dbReference type="SAM" id="MobiDB-lite"/>
    </source>
</evidence>
<feature type="domain" description="AAA+ ATPase" evidence="5">
    <location>
        <begin position="316"/>
        <end position="451"/>
    </location>
</feature>
<feature type="compositionally biased region" description="Basic and acidic residues" evidence="4">
    <location>
        <begin position="244"/>
        <end position="261"/>
    </location>
</feature>
<dbReference type="GO" id="GO:0005524">
    <property type="term" value="F:ATP binding"/>
    <property type="evidence" value="ECO:0007669"/>
    <property type="project" value="UniProtKB-KW"/>
</dbReference>
<dbReference type="Pfam" id="PF00004">
    <property type="entry name" value="AAA"/>
    <property type="match status" value="1"/>
</dbReference>
<dbReference type="InterPro" id="IPR041627">
    <property type="entry name" value="AAA_lid_6"/>
</dbReference>
<dbReference type="InterPro" id="IPR000641">
    <property type="entry name" value="CbxX/CfxQ"/>
</dbReference>
<dbReference type="InterPro" id="IPR027417">
    <property type="entry name" value="P-loop_NTPase"/>
</dbReference>
<dbReference type="InterPro" id="IPR050773">
    <property type="entry name" value="CbxX/CfxQ_RuBisCO_ESX"/>
</dbReference>
<dbReference type="RefSeq" id="WP_142093498.1">
    <property type="nucleotide sequence ID" value="NZ_BAAAMD010000003.1"/>
</dbReference>
<dbReference type="FunFam" id="3.40.50.300:FF:000216">
    <property type="entry name" value="Type VII secretion ATPase EccA"/>
    <property type="match status" value="1"/>
</dbReference>
<feature type="region of interest" description="Disordered" evidence="4">
    <location>
        <begin position="539"/>
        <end position="588"/>
    </location>
</feature>
<dbReference type="AlphaFoldDB" id="A0A542ZBE9"/>
<feature type="region of interest" description="Disordered" evidence="4">
    <location>
        <begin position="133"/>
        <end position="164"/>
    </location>
</feature>
<reference evidence="6 7" key="1">
    <citation type="submission" date="2019-06" db="EMBL/GenBank/DDBJ databases">
        <title>Sequencing the genomes of 1000 actinobacteria strains.</title>
        <authorList>
            <person name="Klenk H.-P."/>
        </authorList>
    </citation>
    <scope>NUCLEOTIDE SEQUENCE [LARGE SCALE GENOMIC DNA]</scope>
    <source>
        <strain evidence="6 7">DSM 8251</strain>
    </source>
</reference>
<dbReference type="PANTHER" id="PTHR43392">
    <property type="entry name" value="AAA-TYPE ATPASE FAMILY PROTEIN / ANKYRIN REPEAT FAMILY PROTEIN"/>
    <property type="match status" value="1"/>
</dbReference>
<comment type="similarity">
    <text evidence="1">Belongs to the CbxX/CfxQ family.</text>
</comment>
<keyword evidence="2" id="KW-0547">Nucleotide-binding</keyword>
<feature type="region of interest" description="Disordered" evidence="4">
    <location>
        <begin position="192"/>
        <end position="272"/>
    </location>
</feature>
<protein>
    <submittedName>
        <fullName evidence="6">ATPase family protein associated with various cellular activities (AAA)</fullName>
    </submittedName>
</protein>
<dbReference type="InterPro" id="IPR003593">
    <property type="entry name" value="AAA+_ATPase"/>
</dbReference>
<sequence>MSDARTLSEAIEHLSTTAQDVGLDPAVARTEGWQLAAAVAESNRQAFVEWAGVQGLEPDAESFMVAAQAGRRWRSAPTRLLQEVQMSRPTSAASYAAALAEVCTSAAVLGEPGPRSMGNAQAAAAAQLGAVTGQATRSSAGDAGVGSRSPEPLRSPDAPAAGETPDVGVLQRVLDQLQGSIARQQRELATNLSRSPLDLDPDTFGPGAFSGLPGSPVAADPTHHMSPEAPLPGAVPSPSAAPRADVRADATQHQTDAKAAEQAEEEPEETRSVEELLAELDDLTGLTRVKKEIHQQSAVLRVEGLRKDAGLNVPTVTRHLVFVGNPGTGKTTVARLVAGIYKALGLLSKGQLVEVDRSELVAGYVGQTALKTAKVVESAKGGVLFIDEAYSLSGDQYGTEAINTLVKEMEDHRDDLVVIVAGYPQPMKVFIAENPGLASRFRTTIEFDDYTDSELVEIFTGMVARADYDASDETVERFKTVLATQPRDESFGNGRFVRNCLEAAIGAHAWRLREVTDPTLEDLRTLIPEDLDGLEKEEELPDLSLFQQHVGLPLEPPEEDPAGADSADDGPSDEPATVDITPPAEDGA</sequence>
<dbReference type="EMBL" id="VFOR01000002">
    <property type="protein sequence ID" value="TQL57642.1"/>
    <property type="molecule type" value="Genomic_DNA"/>
</dbReference>
<dbReference type="SMART" id="SM00382">
    <property type="entry name" value="AAA"/>
    <property type="match status" value="1"/>
</dbReference>
<dbReference type="Gene3D" id="3.40.50.300">
    <property type="entry name" value="P-loop containing nucleotide triphosphate hydrolases"/>
    <property type="match status" value="1"/>
</dbReference>
<keyword evidence="3" id="KW-0067">ATP-binding</keyword>
<organism evidence="6 7">
    <name type="scientific">Propioniferax innocua</name>
    <dbReference type="NCBI Taxonomy" id="1753"/>
    <lineage>
        <taxon>Bacteria</taxon>
        <taxon>Bacillati</taxon>
        <taxon>Actinomycetota</taxon>
        <taxon>Actinomycetes</taxon>
        <taxon>Propionibacteriales</taxon>
        <taxon>Propionibacteriaceae</taxon>
        <taxon>Propioniferax</taxon>
    </lineage>
</organism>
<name>A0A542ZBE9_9ACTN</name>
<dbReference type="PANTHER" id="PTHR43392:SF2">
    <property type="entry name" value="AAA-TYPE ATPASE FAMILY PROTEIN _ ANKYRIN REPEAT FAMILY PROTEIN"/>
    <property type="match status" value="1"/>
</dbReference>
<evidence type="ECO:0000256" key="3">
    <source>
        <dbReference type="ARBA" id="ARBA00022840"/>
    </source>
</evidence>
<dbReference type="Gene3D" id="1.10.8.60">
    <property type="match status" value="1"/>
</dbReference>
<feature type="compositionally biased region" description="Acidic residues" evidence="4">
    <location>
        <begin position="556"/>
        <end position="572"/>
    </location>
</feature>
<dbReference type="OrthoDB" id="9806903at2"/>
<evidence type="ECO:0000313" key="6">
    <source>
        <dbReference type="EMBL" id="TQL57642.1"/>
    </source>
</evidence>
<evidence type="ECO:0000259" key="5">
    <source>
        <dbReference type="SMART" id="SM00382"/>
    </source>
</evidence>
<dbReference type="Pfam" id="PF17866">
    <property type="entry name" value="AAA_lid_6"/>
    <property type="match status" value="1"/>
</dbReference>
<evidence type="ECO:0000256" key="2">
    <source>
        <dbReference type="ARBA" id="ARBA00022741"/>
    </source>
</evidence>
<gene>
    <name evidence="6" type="ORF">FB460_1478</name>
</gene>
<keyword evidence="7" id="KW-1185">Reference proteome</keyword>
<comment type="caution">
    <text evidence="6">The sequence shown here is derived from an EMBL/GenBank/DDBJ whole genome shotgun (WGS) entry which is preliminary data.</text>
</comment>
<evidence type="ECO:0000313" key="7">
    <source>
        <dbReference type="Proteomes" id="UP000316196"/>
    </source>
</evidence>
<proteinExistence type="inferred from homology"/>
<dbReference type="Proteomes" id="UP000316196">
    <property type="component" value="Unassembled WGS sequence"/>
</dbReference>
<dbReference type="PRINTS" id="PR00819">
    <property type="entry name" value="CBXCFQXSUPER"/>
</dbReference>
<dbReference type="CDD" id="cd00009">
    <property type="entry name" value="AAA"/>
    <property type="match status" value="1"/>
</dbReference>
<accession>A0A542ZBE9</accession>
<dbReference type="InterPro" id="IPR003959">
    <property type="entry name" value="ATPase_AAA_core"/>
</dbReference>